<name>A0A9X4SA67_9BURK</name>
<accession>A0A9X4SA67</accession>
<reference evidence="3" key="1">
    <citation type="submission" date="2013-01" db="EMBL/GenBank/DDBJ databases">
        <title>Genome draft of Hydrogenophaga taeniospiralis 2K1.</title>
        <authorList>
            <person name="Gomila M."/>
            <person name="Lalucat J."/>
        </authorList>
    </citation>
    <scope>NUCLEOTIDE SEQUENCE</scope>
    <source>
        <strain evidence="3">CCUG 15921</strain>
    </source>
</reference>
<dbReference type="SUPFAM" id="SSF49503">
    <property type="entry name" value="Cupredoxins"/>
    <property type="match status" value="1"/>
</dbReference>
<dbReference type="EMBL" id="AOGK01000009">
    <property type="protein sequence ID" value="MDG5976009.1"/>
    <property type="molecule type" value="Genomic_DNA"/>
</dbReference>
<evidence type="ECO:0000313" key="3">
    <source>
        <dbReference type="EMBL" id="MDG5976009.1"/>
    </source>
</evidence>
<evidence type="ECO:0000256" key="1">
    <source>
        <dbReference type="ARBA" id="ARBA00004418"/>
    </source>
</evidence>
<dbReference type="InterPro" id="IPR028096">
    <property type="entry name" value="EfeO_Cupredoxin"/>
</dbReference>
<evidence type="ECO:0000313" key="4">
    <source>
        <dbReference type="Proteomes" id="UP001152876"/>
    </source>
</evidence>
<feature type="domain" description="EfeO-type cupredoxin-like" evidence="2">
    <location>
        <begin position="4"/>
        <end position="104"/>
    </location>
</feature>
<protein>
    <recommendedName>
        <fullName evidence="2">EfeO-type cupredoxin-like domain-containing protein</fullName>
    </recommendedName>
</protein>
<dbReference type="AlphaFoldDB" id="A0A9X4SA67"/>
<sequence length="105" mass="11633">MLAALLMGSALGLAHANDMPTYRLTAREGRFEPAELVVPRGQKFRLEITNAGRDPVEFESLELRKEKVLAPGVTSSLVFRPLDAGRYRFFDDFHQTTGQGAIVAK</sequence>
<keyword evidence="4" id="KW-1185">Reference proteome</keyword>
<dbReference type="OrthoDB" id="5958460at2"/>
<dbReference type="Gene3D" id="2.60.40.420">
    <property type="entry name" value="Cupredoxins - blue copper proteins"/>
    <property type="match status" value="1"/>
</dbReference>
<comment type="caution">
    <text evidence="3">The sequence shown here is derived from an EMBL/GenBank/DDBJ whole genome shotgun (WGS) entry which is preliminary data.</text>
</comment>
<dbReference type="GO" id="GO:0042597">
    <property type="term" value="C:periplasmic space"/>
    <property type="evidence" value="ECO:0007669"/>
    <property type="project" value="UniProtKB-SubCell"/>
</dbReference>
<gene>
    <name evidence="3" type="ORF">H010_12134</name>
</gene>
<dbReference type="Proteomes" id="UP001152876">
    <property type="component" value="Unassembled WGS sequence"/>
</dbReference>
<dbReference type="Pfam" id="PF13473">
    <property type="entry name" value="Cupredoxin_1"/>
    <property type="match status" value="1"/>
</dbReference>
<proteinExistence type="predicted"/>
<comment type="subcellular location">
    <subcellularLocation>
        <location evidence="1">Periplasm</location>
    </subcellularLocation>
</comment>
<evidence type="ECO:0000259" key="2">
    <source>
        <dbReference type="Pfam" id="PF13473"/>
    </source>
</evidence>
<organism evidence="3 4">
    <name type="scientific">Hydrogenophaga taeniospiralis CCUG 15921</name>
    <dbReference type="NCBI Taxonomy" id="1281780"/>
    <lineage>
        <taxon>Bacteria</taxon>
        <taxon>Pseudomonadati</taxon>
        <taxon>Pseudomonadota</taxon>
        <taxon>Betaproteobacteria</taxon>
        <taxon>Burkholderiales</taxon>
        <taxon>Comamonadaceae</taxon>
        <taxon>Hydrogenophaga</taxon>
    </lineage>
</organism>
<dbReference type="InterPro" id="IPR008972">
    <property type="entry name" value="Cupredoxin"/>
</dbReference>